<dbReference type="GO" id="GO:0008168">
    <property type="term" value="F:methyltransferase activity"/>
    <property type="evidence" value="ECO:0007669"/>
    <property type="project" value="UniProtKB-KW"/>
</dbReference>
<dbReference type="InterPro" id="IPR050508">
    <property type="entry name" value="Methyltransf_Superfamily"/>
</dbReference>
<dbReference type="InterPro" id="IPR029063">
    <property type="entry name" value="SAM-dependent_MTases_sf"/>
</dbReference>
<keyword evidence="4" id="KW-1185">Reference proteome</keyword>
<evidence type="ECO:0000256" key="1">
    <source>
        <dbReference type="SAM" id="MobiDB-lite"/>
    </source>
</evidence>
<gene>
    <name evidence="3" type="ORF">NK718_00015</name>
</gene>
<dbReference type="InterPro" id="IPR013216">
    <property type="entry name" value="Methyltransf_11"/>
</dbReference>
<feature type="region of interest" description="Disordered" evidence="1">
    <location>
        <begin position="211"/>
        <end position="234"/>
    </location>
</feature>
<accession>A0ABT1L9E8</accession>
<dbReference type="GO" id="GO:0032259">
    <property type="term" value="P:methylation"/>
    <property type="evidence" value="ECO:0007669"/>
    <property type="project" value="UniProtKB-KW"/>
</dbReference>
<proteinExistence type="predicted"/>
<protein>
    <submittedName>
        <fullName evidence="3">Class I SAM-dependent methyltransferase</fullName>
    </submittedName>
</protein>
<evidence type="ECO:0000313" key="4">
    <source>
        <dbReference type="Proteomes" id="UP001205890"/>
    </source>
</evidence>
<evidence type="ECO:0000259" key="2">
    <source>
        <dbReference type="Pfam" id="PF08241"/>
    </source>
</evidence>
<dbReference type="CDD" id="cd02440">
    <property type="entry name" value="AdoMet_MTases"/>
    <property type="match status" value="1"/>
</dbReference>
<evidence type="ECO:0000313" key="3">
    <source>
        <dbReference type="EMBL" id="MCP8936888.1"/>
    </source>
</evidence>
<dbReference type="EMBL" id="JANCLU010000001">
    <property type="protein sequence ID" value="MCP8936888.1"/>
    <property type="molecule type" value="Genomic_DNA"/>
</dbReference>
<comment type="caution">
    <text evidence="3">The sequence shown here is derived from an EMBL/GenBank/DDBJ whole genome shotgun (WGS) entry which is preliminary data.</text>
</comment>
<keyword evidence="3" id="KW-0489">Methyltransferase</keyword>
<keyword evidence="3" id="KW-0808">Transferase</keyword>
<name>A0ABT1L9E8_9HYPH</name>
<dbReference type="Gene3D" id="3.40.50.150">
    <property type="entry name" value="Vaccinia Virus protein VP39"/>
    <property type="match status" value="1"/>
</dbReference>
<dbReference type="PANTHER" id="PTHR42912:SF80">
    <property type="entry name" value="METHYLTRANSFERASE DOMAIN-CONTAINING PROTEIN"/>
    <property type="match status" value="1"/>
</dbReference>
<organism evidence="3 4">
    <name type="scientific">Alsobacter ponti</name>
    <dbReference type="NCBI Taxonomy" id="2962936"/>
    <lineage>
        <taxon>Bacteria</taxon>
        <taxon>Pseudomonadati</taxon>
        <taxon>Pseudomonadota</taxon>
        <taxon>Alphaproteobacteria</taxon>
        <taxon>Hyphomicrobiales</taxon>
        <taxon>Alsobacteraceae</taxon>
        <taxon>Alsobacter</taxon>
    </lineage>
</organism>
<dbReference type="Proteomes" id="UP001205890">
    <property type="component" value="Unassembled WGS sequence"/>
</dbReference>
<dbReference type="SUPFAM" id="SSF53335">
    <property type="entry name" value="S-adenosyl-L-methionine-dependent methyltransferases"/>
    <property type="match status" value="1"/>
</dbReference>
<reference evidence="3 4" key="1">
    <citation type="submission" date="2022-07" db="EMBL/GenBank/DDBJ databases">
        <authorList>
            <person name="Li W.-J."/>
            <person name="Deng Q.-Q."/>
        </authorList>
    </citation>
    <scope>NUCLEOTIDE SEQUENCE [LARGE SCALE GENOMIC DNA]</scope>
    <source>
        <strain evidence="3 4">SYSU M60028</strain>
    </source>
</reference>
<dbReference type="Pfam" id="PF08241">
    <property type="entry name" value="Methyltransf_11"/>
    <property type="match status" value="1"/>
</dbReference>
<feature type="domain" description="Methyltransferase type 11" evidence="2">
    <location>
        <begin position="49"/>
        <end position="144"/>
    </location>
</feature>
<dbReference type="RefSeq" id="WP_254737248.1">
    <property type="nucleotide sequence ID" value="NZ_JANCLU010000001.1"/>
</dbReference>
<dbReference type="PANTHER" id="PTHR42912">
    <property type="entry name" value="METHYLTRANSFERASE"/>
    <property type="match status" value="1"/>
</dbReference>
<sequence length="234" mass="24934">MAGASLDNRAVEAAYARWAPVYDVVFTAVMAPGRRAAVAAAERPGGVVLDVGVGTGLELPMFSPRTTVIGVDLSEPMLRRAKARVERGALSGVAGLLVMDATRLAFPDASVDVVVAPYVMTVVPDPARTLDEFARVVKPGGEIVLVNHIGAETGLRARAEAWLARRSASLGWRPEFPWALIGDWIAARPDMDLVERRALPPASLFTLVRIRRTPPPPQSGARENAAREAGVVEA</sequence>